<gene>
    <name evidence="1" type="ORF">GEV47_15670</name>
</gene>
<evidence type="ECO:0000313" key="1">
    <source>
        <dbReference type="EMBL" id="MQR02114.1"/>
    </source>
</evidence>
<protein>
    <submittedName>
        <fullName evidence="1">Uncharacterized protein</fullName>
    </submittedName>
</protein>
<organism evidence="1 2">
    <name type="scientific">Glaciimonas soli</name>
    <dbReference type="NCBI Taxonomy" id="2590999"/>
    <lineage>
        <taxon>Bacteria</taxon>
        <taxon>Pseudomonadati</taxon>
        <taxon>Pseudomonadota</taxon>
        <taxon>Betaproteobacteria</taxon>
        <taxon>Burkholderiales</taxon>
        <taxon>Oxalobacteraceae</taxon>
        <taxon>Glaciimonas</taxon>
    </lineage>
</organism>
<name>A0A843YWR2_9BURK</name>
<dbReference type="RefSeq" id="WP_153235739.1">
    <property type="nucleotide sequence ID" value="NZ_WINI01000008.1"/>
</dbReference>
<evidence type="ECO:0000313" key="2">
    <source>
        <dbReference type="Proteomes" id="UP000451565"/>
    </source>
</evidence>
<reference evidence="1 2" key="1">
    <citation type="submission" date="2019-10" db="EMBL/GenBank/DDBJ databases">
        <title>Glaciimonas soli sp. nov., a psychrophilic bacterium isolated from the forest soil of a high elevation mountain in Taiwan.</title>
        <authorList>
            <person name="Wang L.-T."/>
            <person name="Shieh W.Y."/>
        </authorList>
    </citation>
    <scope>NUCLEOTIDE SEQUENCE [LARGE SCALE GENOMIC DNA]</scope>
    <source>
        <strain evidence="1 2">GS1</strain>
    </source>
</reference>
<sequence length="84" mass="9319">MSINKRNKRSVRAEAMEMKTVGTKTDFSSDFEQPLAILTDLIAIAIEEIGNGSGRALSVLLPAMRYVHDIKAINDRLLQVESTK</sequence>
<dbReference type="OrthoDB" id="9857361at2"/>
<proteinExistence type="predicted"/>
<dbReference type="AlphaFoldDB" id="A0A843YWR2"/>
<dbReference type="EMBL" id="WINI01000008">
    <property type="protein sequence ID" value="MQR02114.1"/>
    <property type="molecule type" value="Genomic_DNA"/>
</dbReference>
<comment type="caution">
    <text evidence="1">The sequence shown here is derived from an EMBL/GenBank/DDBJ whole genome shotgun (WGS) entry which is preliminary data.</text>
</comment>
<dbReference type="Proteomes" id="UP000451565">
    <property type="component" value="Unassembled WGS sequence"/>
</dbReference>
<keyword evidence="2" id="KW-1185">Reference proteome</keyword>
<accession>A0A843YWR2</accession>